<accession>A0AAP0NZQ2</accession>
<dbReference type="AlphaFoldDB" id="A0AAP0NZQ2"/>
<feature type="region of interest" description="Disordered" evidence="1">
    <location>
        <begin position="79"/>
        <end position="102"/>
    </location>
</feature>
<evidence type="ECO:0000256" key="1">
    <source>
        <dbReference type="SAM" id="MobiDB-lite"/>
    </source>
</evidence>
<organism evidence="2 3">
    <name type="scientific">Stephania japonica</name>
    <dbReference type="NCBI Taxonomy" id="461633"/>
    <lineage>
        <taxon>Eukaryota</taxon>
        <taxon>Viridiplantae</taxon>
        <taxon>Streptophyta</taxon>
        <taxon>Embryophyta</taxon>
        <taxon>Tracheophyta</taxon>
        <taxon>Spermatophyta</taxon>
        <taxon>Magnoliopsida</taxon>
        <taxon>Ranunculales</taxon>
        <taxon>Menispermaceae</taxon>
        <taxon>Menispermoideae</taxon>
        <taxon>Cissampelideae</taxon>
        <taxon>Stephania</taxon>
    </lineage>
</organism>
<sequence length="102" mass="11596">MFEGLSGIRELRWATRARSRPSPTTTTYGSDVQRRTAAQRGEETSENEKERERERERREAHLGVSYGWSRSQCWEGGGGCRFREEDNEQTESVAAPISEAAS</sequence>
<feature type="compositionally biased region" description="Low complexity" evidence="1">
    <location>
        <begin position="14"/>
        <end position="27"/>
    </location>
</feature>
<reference evidence="2 3" key="1">
    <citation type="submission" date="2024-01" db="EMBL/GenBank/DDBJ databases">
        <title>Genome assemblies of Stephania.</title>
        <authorList>
            <person name="Yang L."/>
        </authorList>
    </citation>
    <scope>NUCLEOTIDE SEQUENCE [LARGE SCALE GENOMIC DNA]</scope>
    <source>
        <strain evidence="2">QJT</strain>
        <tissue evidence="2">Leaf</tissue>
    </source>
</reference>
<dbReference type="EMBL" id="JBBNAE010000005">
    <property type="protein sequence ID" value="KAK9124554.1"/>
    <property type="molecule type" value="Genomic_DNA"/>
</dbReference>
<gene>
    <name evidence="2" type="ORF">Sjap_014156</name>
</gene>
<feature type="compositionally biased region" description="Basic and acidic residues" evidence="1">
    <location>
        <begin position="40"/>
        <end position="61"/>
    </location>
</feature>
<feature type="region of interest" description="Disordered" evidence="1">
    <location>
        <begin position="1"/>
        <end position="61"/>
    </location>
</feature>
<proteinExistence type="predicted"/>
<evidence type="ECO:0000313" key="3">
    <source>
        <dbReference type="Proteomes" id="UP001417504"/>
    </source>
</evidence>
<evidence type="ECO:0000313" key="2">
    <source>
        <dbReference type="EMBL" id="KAK9124554.1"/>
    </source>
</evidence>
<dbReference type="Proteomes" id="UP001417504">
    <property type="component" value="Unassembled WGS sequence"/>
</dbReference>
<keyword evidence="3" id="KW-1185">Reference proteome</keyword>
<comment type="caution">
    <text evidence="2">The sequence shown here is derived from an EMBL/GenBank/DDBJ whole genome shotgun (WGS) entry which is preliminary data.</text>
</comment>
<protein>
    <submittedName>
        <fullName evidence="2">Uncharacterized protein</fullName>
    </submittedName>
</protein>
<name>A0AAP0NZQ2_9MAGN</name>